<accession>I7JNP4</accession>
<gene>
    <name evidence="3" type="ORF">KUM_1376</name>
</gene>
<dbReference type="BioCyc" id="TASI1091495:G13GE-1369-MONOMER"/>
<dbReference type="RefSeq" id="WP_015552153.1">
    <property type="nucleotide sequence ID" value="NC_021033.1"/>
</dbReference>
<dbReference type="PANTHER" id="PTHR34039:SF1">
    <property type="entry name" value="UPF0102 PROTEIN YRAN"/>
    <property type="match status" value="1"/>
</dbReference>
<dbReference type="HAMAP" id="MF_00048">
    <property type="entry name" value="UPF0102"/>
    <property type="match status" value="1"/>
</dbReference>
<comment type="similarity">
    <text evidence="1 2">Belongs to the UPF0102 family.</text>
</comment>
<dbReference type="HOGENOM" id="CLU_115353_1_0_4"/>
<reference evidence="3" key="1">
    <citation type="journal article" date="2012" name="Vet. Microbiol.">
        <title>Comparative genomic analyses of the Taylorellae.</title>
        <authorList>
            <person name="Hauser H."/>
            <person name="Richter D.C."/>
            <person name="van Tonder A."/>
            <person name="Clark L."/>
            <person name="Preston A."/>
        </authorList>
    </citation>
    <scope>NUCLEOTIDE SEQUENCE</scope>
    <source>
        <strain evidence="3">14/45</strain>
    </source>
</reference>
<dbReference type="SUPFAM" id="SSF52980">
    <property type="entry name" value="Restriction endonuclease-like"/>
    <property type="match status" value="1"/>
</dbReference>
<name>I7JNP4_9BURK</name>
<dbReference type="NCBIfam" id="NF009150">
    <property type="entry name" value="PRK12497.1-3"/>
    <property type="match status" value="1"/>
</dbReference>
<dbReference type="PANTHER" id="PTHR34039">
    <property type="entry name" value="UPF0102 PROTEIN YRAN"/>
    <property type="match status" value="1"/>
</dbReference>
<sequence length="135" mass="15774">MTYTQTLPKLQLNSPNQRTGHQYEKKARSFLESHGLEFLDQNLRCKVGEIDLLMTDGFELVFVEVRYRKQANFGNGLESISFRKLKRFRMTATYLLPSIKASYPHVKNYQMRFDVVYIDGVAGAESMDWIKNILQ</sequence>
<organism evidence="3">
    <name type="scientific">Taylorella asinigenitalis 14/45</name>
    <dbReference type="NCBI Taxonomy" id="1091495"/>
    <lineage>
        <taxon>Bacteria</taxon>
        <taxon>Pseudomonadati</taxon>
        <taxon>Pseudomonadota</taxon>
        <taxon>Betaproteobacteria</taxon>
        <taxon>Burkholderiales</taxon>
        <taxon>Alcaligenaceae</taxon>
        <taxon>Taylorella</taxon>
    </lineage>
</organism>
<dbReference type="InterPro" id="IPR003509">
    <property type="entry name" value="UPF0102_YraN-like"/>
</dbReference>
<proteinExistence type="inferred from homology"/>
<dbReference type="EMBL" id="HE681424">
    <property type="protein sequence ID" value="CCG20155.1"/>
    <property type="molecule type" value="Genomic_DNA"/>
</dbReference>
<dbReference type="Gene3D" id="3.40.1350.10">
    <property type="match status" value="1"/>
</dbReference>
<dbReference type="InterPro" id="IPR011335">
    <property type="entry name" value="Restrct_endonuc-II-like"/>
</dbReference>
<dbReference type="InterPro" id="IPR011856">
    <property type="entry name" value="tRNA_endonuc-like_dom_sf"/>
</dbReference>
<evidence type="ECO:0000256" key="1">
    <source>
        <dbReference type="ARBA" id="ARBA00006738"/>
    </source>
</evidence>
<dbReference type="GO" id="GO:0003676">
    <property type="term" value="F:nucleic acid binding"/>
    <property type="evidence" value="ECO:0007669"/>
    <property type="project" value="InterPro"/>
</dbReference>
<evidence type="ECO:0000313" key="3">
    <source>
        <dbReference type="EMBL" id="CCG20155.1"/>
    </source>
</evidence>
<dbReference type="AlphaFoldDB" id="I7JNP4"/>
<protein>
    <recommendedName>
        <fullName evidence="2">UPF0102 protein KUM_1376</fullName>
    </recommendedName>
</protein>
<evidence type="ECO:0000256" key="2">
    <source>
        <dbReference type="HAMAP-Rule" id="MF_00048"/>
    </source>
</evidence>
<dbReference type="KEGG" id="tat:KUM_1376"/>
<dbReference type="NCBIfam" id="TIGR00252">
    <property type="entry name" value="YraN family protein"/>
    <property type="match status" value="1"/>
</dbReference>
<dbReference type="Pfam" id="PF02021">
    <property type="entry name" value="UPF0102"/>
    <property type="match status" value="1"/>
</dbReference>